<sequence length="905" mass="101205">MWKIAFWAIFCYFAVCISSQDYDGDNYLAFEKQNVSCGQNLTLQTGSFKLSQPNLPDNACEWTIVVPPKNSSGIKLFFHFLFLHENDSVTIFKDCKSSSNDSLSLIDPLHAQNGSVTVFTVENSICIKLSGSDTNYLRRFEGGYTASPTCSFDIVPEIEIMHSPIFAKNANETKCDYIFNKDPHKRIFPSFTFEEFNFTNSEVSMTGCTLNAPKYGEPVDFFPNAKDWKTIFIHVSMKPPMKTTEYFRLKISLVDSECSGYLKLDSHDTYHTFESPPEEFNNGSIIPGCRYVFESPDASKVLGLKLWKFHFSNPLDIVSINDGGSEISVPLLQVTTSNANLTKSQIIRSTGDYLWMEFKPQTYASKFVANITFHGQGGYMKGNGTFKVIPTDGNDTVFLLEVDQNEVVLLNFTASDFDSPATLSIYDGFDKTNLLADLHGNVWYPVLSKTSKMMVIATNFGKGSFTADFKGVMPGCLQMSTFSNENYILSGNCNNTCLWTIPPQDRPGFELLLNLQYLSLHPEDQLNIYKLDKAKTSLGAVHSNVTHIPQLVIPANVGALVEVNRGPCVENEDVVVVGHSSYLPVCGKDMTLKASTDFQIMSPLYPDTYPLLASCKWKINIDKKNFIHLSFHSMKLVHNHCIKITQLSDNTTVLYDGNVLPEDLFLSSNSIVEFDSTDCKTAKVTTPLESSEGFLLNGTVADCGGVLSGKPNNEFSTDNHTSCIWKVNVPETQDNANSVVNIISYSVNQVDENGNYELHVYDGNSVRDSSIVNDTKSEIWSRTNNLIFVYKRIDLNKPSSVLKFKYSTISCNETMQCDNKICLHPDWRCNGINDCGDFSDERNCASVPVPPPVVVKEYGYSSTTFWVTLFIMLALGIGLGFGVPYGYEKYKSGQYRRFDDLSAIH</sequence>
<keyword evidence="4" id="KW-1133">Transmembrane helix</keyword>
<gene>
    <name evidence="7" type="primary">AVEN_5564_1</name>
    <name evidence="7" type="ORF">TNIN_360801</name>
</gene>
<dbReference type="InterPro" id="IPR002172">
    <property type="entry name" value="LDrepeatLR_classA_rpt"/>
</dbReference>
<proteinExistence type="predicted"/>
<feature type="domain" description="CUB" evidence="6">
    <location>
        <begin position="37"/>
        <end position="95"/>
    </location>
</feature>
<dbReference type="SUPFAM" id="SSF57424">
    <property type="entry name" value="LDL receptor-like module"/>
    <property type="match status" value="1"/>
</dbReference>
<dbReference type="InterPro" id="IPR035914">
    <property type="entry name" value="Sperma_CUB_dom_sf"/>
</dbReference>
<feature type="signal peptide" evidence="5">
    <location>
        <begin position="1"/>
        <end position="19"/>
    </location>
</feature>
<evidence type="ECO:0000256" key="1">
    <source>
        <dbReference type="ARBA" id="ARBA00022737"/>
    </source>
</evidence>
<dbReference type="Pfam" id="PF00431">
    <property type="entry name" value="CUB"/>
    <property type="match status" value="1"/>
</dbReference>
<feature type="transmembrane region" description="Helical" evidence="4">
    <location>
        <begin position="865"/>
        <end position="887"/>
    </location>
</feature>
<dbReference type="InterPro" id="IPR023415">
    <property type="entry name" value="LDLR_class-A_CS"/>
</dbReference>
<keyword evidence="5" id="KW-0732">Signal</keyword>
<dbReference type="PROSITE" id="PS50068">
    <property type="entry name" value="LDLRA_2"/>
    <property type="match status" value="1"/>
</dbReference>
<dbReference type="PROSITE" id="PS01209">
    <property type="entry name" value="LDLRA_1"/>
    <property type="match status" value="1"/>
</dbReference>
<feature type="chain" id="PRO_5036488721" evidence="5">
    <location>
        <begin position="20"/>
        <end position="905"/>
    </location>
</feature>
<protein>
    <submittedName>
        <fullName evidence="7">CUB domain-containing protein</fullName>
    </submittedName>
</protein>
<dbReference type="EMBL" id="BMAV01000290">
    <property type="protein sequence ID" value="GFY37429.1"/>
    <property type="molecule type" value="Genomic_DNA"/>
</dbReference>
<organism evidence="7 8">
    <name type="scientific">Trichonephila inaurata madagascariensis</name>
    <dbReference type="NCBI Taxonomy" id="2747483"/>
    <lineage>
        <taxon>Eukaryota</taxon>
        <taxon>Metazoa</taxon>
        <taxon>Ecdysozoa</taxon>
        <taxon>Arthropoda</taxon>
        <taxon>Chelicerata</taxon>
        <taxon>Arachnida</taxon>
        <taxon>Araneae</taxon>
        <taxon>Araneomorphae</taxon>
        <taxon>Entelegynae</taxon>
        <taxon>Araneoidea</taxon>
        <taxon>Nephilidae</taxon>
        <taxon>Trichonephila</taxon>
        <taxon>Trichonephila inaurata</taxon>
    </lineage>
</organism>
<evidence type="ECO:0000256" key="3">
    <source>
        <dbReference type="PROSITE-ProRule" id="PRU00124"/>
    </source>
</evidence>
<keyword evidence="8" id="KW-1185">Reference proteome</keyword>
<dbReference type="SMART" id="SM00192">
    <property type="entry name" value="LDLa"/>
    <property type="match status" value="1"/>
</dbReference>
<dbReference type="SUPFAM" id="SSF49854">
    <property type="entry name" value="Spermadhesin, CUB domain"/>
    <property type="match status" value="4"/>
</dbReference>
<dbReference type="PROSITE" id="PS01180">
    <property type="entry name" value="CUB"/>
    <property type="match status" value="2"/>
</dbReference>
<keyword evidence="4" id="KW-0472">Membrane</keyword>
<feature type="domain" description="CUB" evidence="6">
    <location>
        <begin position="586"/>
        <end position="641"/>
    </location>
</feature>
<dbReference type="PANTHER" id="PTHR24251">
    <property type="entry name" value="OVOCHYMASE-RELATED"/>
    <property type="match status" value="1"/>
</dbReference>
<keyword evidence="4" id="KW-0812">Transmembrane</keyword>
<evidence type="ECO:0000256" key="4">
    <source>
        <dbReference type="SAM" id="Phobius"/>
    </source>
</evidence>
<dbReference type="CDD" id="cd00112">
    <property type="entry name" value="LDLa"/>
    <property type="match status" value="1"/>
</dbReference>
<keyword evidence="2 3" id="KW-1015">Disulfide bond</keyword>
<evidence type="ECO:0000256" key="2">
    <source>
        <dbReference type="ARBA" id="ARBA00023157"/>
    </source>
</evidence>
<dbReference type="Gene3D" id="2.60.120.290">
    <property type="entry name" value="Spermadhesin, CUB domain"/>
    <property type="match status" value="3"/>
</dbReference>
<dbReference type="Pfam" id="PF00057">
    <property type="entry name" value="Ldl_recept_a"/>
    <property type="match status" value="1"/>
</dbReference>
<comment type="caution">
    <text evidence="3">Lacks conserved residue(s) required for the propagation of feature annotation.</text>
</comment>
<dbReference type="Proteomes" id="UP000886998">
    <property type="component" value="Unassembled WGS sequence"/>
</dbReference>
<comment type="caution">
    <text evidence="7">The sequence shown here is derived from an EMBL/GenBank/DDBJ whole genome shotgun (WGS) entry which is preliminary data.</text>
</comment>
<keyword evidence="1" id="KW-0677">Repeat</keyword>
<dbReference type="InterPro" id="IPR000859">
    <property type="entry name" value="CUB_dom"/>
</dbReference>
<accession>A0A8X7BPC5</accession>
<dbReference type="SMART" id="SM00042">
    <property type="entry name" value="CUB"/>
    <property type="match status" value="2"/>
</dbReference>
<dbReference type="AlphaFoldDB" id="A0A8X7BPC5"/>
<evidence type="ECO:0000313" key="8">
    <source>
        <dbReference type="Proteomes" id="UP000886998"/>
    </source>
</evidence>
<dbReference type="Gene3D" id="4.10.400.10">
    <property type="entry name" value="Low-density Lipoprotein Receptor"/>
    <property type="match status" value="1"/>
</dbReference>
<name>A0A8X7BPC5_9ARAC</name>
<evidence type="ECO:0000259" key="6">
    <source>
        <dbReference type="PROSITE" id="PS01180"/>
    </source>
</evidence>
<reference evidence="7" key="1">
    <citation type="submission" date="2020-08" db="EMBL/GenBank/DDBJ databases">
        <title>Multicomponent nature underlies the extraordinary mechanical properties of spider dragline silk.</title>
        <authorList>
            <person name="Kono N."/>
            <person name="Nakamura H."/>
            <person name="Mori M."/>
            <person name="Yoshida Y."/>
            <person name="Ohtoshi R."/>
            <person name="Malay A.D."/>
            <person name="Moran D.A.P."/>
            <person name="Tomita M."/>
            <person name="Numata K."/>
            <person name="Arakawa K."/>
        </authorList>
    </citation>
    <scope>NUCLEOTIDE SEQUENCE</scope>
</reference>
<feature type="disulfide bond" evidence="3">
    <location>
        <begin position="817"/>
        <end position="835"/>
    </location>
</feature>
<dbReference type="OrthoDB" id="6514358at2759"/>
<evidence type="ECO:0000256" key="5">
    <source>
        <dbReference type="SAM" id="SignalP"/>
    </source>
</evidence>
<feature type="disulfide bond" evidence="3">
    <location>
        <begin position="829"/>
        <end position="844"/>
    </location>
</feature>
<evidence type="ECO:0000313" key="7">
    <source>
        <dbReference type="EMBL" id="GFY37429.1"/>
    </source>
</evidence>
<dbReference type="InterPro" id="IPR036055">
    <property type="entry name" value="LDL_receptor-like_sf"/>
</dbReference>